<reference evidence="1 2" key="1">
    <citation type="submission" date="2019-03" db="EMBL/GenBank/DDBJ databases">
        <title>Genomic Encyclopedia of Type Strains, Phase IV (KMG-IV): sequencing the most valuable type-strain genomes for metagenomic binning, comparative biology and taxonomic classification.</title>
        <authorList>
            <person name="Goeker M."/>
        </authorList>
    </citation>
    <scope>NUCLEOTIDE SEQUENCE [LARGE SCALE GENOMIC DNA]</scope>
    <source>
        <strain evidence="1 2">DSM 14836</strain>
    </source>
</reference>
<name>A0A4R2NSF6_9FLAO</name>
<comment type="caution">
    <text evidence="1">The sequence shown here is derived from an EMBL/GenBank/DDBJ whole genome shotgun (WGS) entry which is preliminary data.</text>
</comment>
<keyword evidence="2" id="KW-1185">Reference proteome</keyword>
<dbReference type="RefSeq" id="WP_132794854.1">
    <property type="nucleotide sequence ID" value="NZ_SLXM01000005.1"/>
</dbReference>
<protein>
    <submittedName>
        <fullName evidence="1">Fibronectin type 3 domain-containing protein</fullName>
    </submittedName>
</protein>
<organism evidence="1 2">
    <name type="scientific">Tenacibaculum skagerrakense</name>
    <dbReference type="NCBI Taxonomy" id="186571"/>
    <lineage>
        <taxon>Bacteria</taxon>
        <taxon>Pseudomonadati</taxon>
        <taxon>Bacteroidota</taxon>
        <taxon>Flavobacteriia</taxon>
        <taxon>Flavobacteriales</taxon>
        <taxon>Flavobacteriaceae</taxon>
        <taxon>Tenacibaculum</taxon>
    </lineage>
</organism>
<proteinExistence type="predicted"/>
<accession>A0A4R2NSF6</accession>
<dbReference type="InterPro" id="IPR036116">
    <property type="entry name" value="FN3_sf"/>
</dbReference>
<dbReference type="Gene3D" id="2.60.40.10">
    <property type="entry name" value="Immunoglobulins"/>
    <property type="match status" value="4"/>
</dbReference>
<dbReference type="EMBL" id="SLXM01000005">
    <property type="protein sequence ID" value="TCP24810.1"/>
    <property type="molecule type" value="Genomic_DNA"/>
</dbReference>
<sequence length="700" mass="79801">MIKNLKYSLIAILFLNTFFSNLIAQKEIGNVLPEVKAIATVTEKSIMLRWGVTTPTAWKYSNQHGYIIERRTIVKDKIVLRQPILKILNTTPIKPKPMMEWKEFTEKNTNAAIAAQALYGEQFDVSMNEGGNGILSVINQAQAFEQRFTFAYYAADQDFEVAKFSGLGFVDNDIIEGEKYLYTIKVALPETSKYKIKKGGVFLGKMDYKPLPKPQEFVGVFKDRTAILSWNFQILKRYYTNYILQRSDDGGKNFKDLNSTPITNLGERETNPSNRMLYVDSLFQNNKSYQYRIKGISPFGIEGPFSDIVTGKGVDPLIYNPFLTDLSFQDNGSVTLNWEFPSQGVNTLKNFELYRSNTPKGNYLLVNSSIAKNVRNINISNLQAINYYKIVAIGYDGSRRESFPKMVQPDDNTPPAIPSGLTGTIDSLGVVKINWAKNTEIDFLGYRVFKANLKNDEFTQITFKPIPNNSIIDTVNIKTLTKNIYYKVQAFDKRYNPSGFSQVLELKRPDIVPPTAPIFTSFESNVKQVKLHWVCSTSDDAKATLLYRKEAGANLDWTLISELPLPIDKYEDLTVQIGKTYLYTIITVDESGLESEPIRPLKVTISDNVNKAPIKRFNGIVNRESKFIRLSWSYNEDNVKEYVLYKADAENQPTLFKIFDAQTKNYTDRELLINTKYTYLIQAVFNSGSKSPLKKINLNY</sequence>
<evidence type="ECO:0000313" key="1">
    <source>
        <dbReference type="EMBL" id="TCP24810.1"/>
    </source>
</evidence>
<dbReference type="SUPFAM" id="SSF49265">
    <property type="entry name" value="Fibronectin type III"/>
    <property type="match status" value="2"/>
</dbReference>
<dbReference type="OrthoDB" id="923194at2"/>
<dbReference type="InterPro" id="IPR013783">
    <property type="entry name" value="Ig-like_fold"/>
</dbReference>
<gene>
    <name evidence="1" type="ORF">EV195_105241</name>
</gene>
<dbReference type="Proteomes" id="UP000294564">
    <property type="component" value="Unassembled WGS sequence"/>
</dbReference>
<evidence type="ECO:0000313" key="2">
    <source>
        <dbReference type="Proteomes" id="UP000294564"/>
    </source>
</evidence>
<dbReference type="AlphaFoldDB" id="A0A4R2NSF6"/>